<dbReference type="EMBL" id="QRBI01000123">
    <property type="protein sequence ID" value="RMC05300.1"/>
    <property type="molecule type" value="Genomic_DNA"/>
</dbReference>
<evidence type="ECO:0000313" key="2">
    <source>
        <dbReference type="Proteomes" id="UP000269221"/>
    </source>
</evidence>
<name>A0A3M0K218_HIRRU</name>
<keyword evidence="2" id="KW-1185">Reference proteome</keyword>
<dbReference type="Proteomes" id="UP000269221">
    <property type="component" value="Unassembled WGS sequence"/>
</dbReference>
<reference evidence="1 2" key="1">
    <citation type="submission" date="2018-07" db="EMBL/GenBank/DDBJ databases">
        <title>A high quality draft genome assembly of the barn swallow (H. rustica rustica).</title>
        <authorList>
            <person name="Formenti G."/>
            <person name="Chiara M."/>
            <person name="Poveda L."/>
            <person name="Francoijs K.-J."/>
            <person name="Bonisoli-Alquati A."/>
            <person name="Canova L."/>
            <person name="Gianfranceschi L."/>
            <person name="Horner D.S."/>
            <person name="Saino N."/>
        </authorList>
    </citation>
    <scope>NUCLEOTIDE SEQUENCE [LARGE SCALE GENOMIC DNA]</scope>
    <source>
        <strain evidence="1">Chelidonia</strain>
        <tissue evidence="1">Blood</tissue>
    </source>
</reference>
<proteinExistence type="predicted"/>
<accession>A0A3M0K218</accession>
<evidence type="ECO:0000313" key="1">
    <source>
        <dbReference type="EMBL" id="RMC05300.1"/>
    </source>
</evidence>
<gene>
    <name evidence="1" type="ORF">DUI87_18487</name>
</gene>
<comment type="caution">
    <text evidence="1">The sequence shown here is derived from an EMBL/GenBank/DDBJ whole genome shotgun (WGS) entry which is preliminary data.</text>
</comment>
<organism evidence="1 2">
    <name type="scientific">Hirundo rustica rustica</name>
    <dbReference type="NCBI Taxonomy" id="333673"/>
    <lineage>
        <taxon>Eukaryota</taxon>
        <taxon>Metazoa</taxon>
        <taxon>Chordata</taxon>
        <taxon>Craniata</taxon>
        <taxon>Vertebrata</taxon>
        <taxon>Euteleostomi</taxon>
        <taxon>Archelosauria</taxon>
        <taxon>Archosauria</taxon>
        <taxon>Dinosauria</taxon>
        <taxon>Saurischia</taxon>
        <taxon>Theropoda</taxon>
        <taxon>Coelurosauria</taxon>
        <taxon>Aves</taxon>
        <taxon>Neognathae</taxon>
        <taxon>Neoaves</taxon>
        <taxon>Telluraves</taxon>
        <taxon>Australaves</taxon>
        <taxon>Passeriformes</taxon>
        <taxon>Sylvioidea</taxon>
        <taxon>Hirundinidae</taxon>
        <taxon>Hirundo</taxon>
    </lineage>
</organism>
<protein>
    <submittedName>
        <fullName evidence="1">Uncharacterized protein</fullName>
    </submittedName>
</protein>
<sequence>MRTCRNHLSVASTEIRQNGWCTGKSVVLPETLFIVYADKAGFPVEKWLVLLLGWPYLANRDQHLPAASTAVLLAGLNHPA</sequence>
<dbReference type="AlphaFoldDB" id="A0A3M0K218"/>